<sequence length="37" mass="3993">MASGRRRPGFFKFGPCVLGASGDCPASKNIWVVHTEL</sequence>
<evidence type="ECO:0000313" key="1">
    <source>
        <dbReference type="EMBL" id="EDL90953.1"/>
    </source>
</evidence>
<organism evidence="1 2">
    <name type="scientific">Rattus norvegicus</name>
    <name type="common">Rat</name>
    <dbReference type="NCBI Taxonomy" id="10116"/>
    <lineage>
        <taxon>Eukaryota</taxon>
        <taxon>Metazoa</taxon>
        <taxon>Chordata</taxon>
        <taxon>Craniata</taxon>
        <taxon>Vertebrata</taxon>
        <taxon>Euteleostomi</taxon>
        <taxon>Mammalia</taxon>
        <taxon>Eutheria</taxon>
        <taxon>Euarchontoglires</taxon>
        <taxon>Glires</taxon>
        <taxon>Rodentia</taxon>
        <taxon>Myomorpha</taxon>
        <taxon>Muroidea</taxon>
        <taxon>Muridae</taxon>
        <taxon>Murinae</taxon>
        <taxon>Rattus</taxon>
    </lineage>
</organism>
<feature type="non-terminal residue" evidence="1">
    <location>
        <position position="37"/>
    </location>
</feature>
<evidence type="ECO:0000313" key="2">
    <source>
        <dbReference type="Proteomes" id="UP000234681"/>
    </source>
</evidence>
<protein>
    <submittedName>
        <fullName evidence="1">RCG35659</fullName>
    </submittedName>
</protein>
<name>A6KFA1_RAT</name>
<dbReference type="Proteomes" id="UP000234681">
    <property type="component" value="Chromosome 9"/>
</dbReference>
<proteinExistence type="predicted"/>
<dbReference type="AlphaFoldDB" id="A6KFA1"/>
<reference evidence="2" key="1">
    <citation type="submission" date="2005-09" db="EMBL/GenBank/DDBJ databases">
        <authorList>
            <person name="Mural R.J."/>
            <person name="Li P.W."/>
            <person name="Adams M.D."/>
            <person name="Amanatides P.G."/>
            <person name="Baden-Tillson H."/>
            <person name="Barnstead M."/>
            <person name="Chin S.H."/>
            <person name="Dew I."/>
            <person name="Evans C.A."/>
            <person name="Ferriera S."/>
            <person name="Flanigan M."/>
            <person name="Fosler C."/>
            <person name="Glodek A."/>
            <person name="Gu Z."/>
            <person name="Holt R.A."/>
            <person name="Jennings D."/>
            <person name="Kraft C.L."/>
            <person name="Lu F."/>
            <person name="Nguyen T."/>
            <person name="Nusskern D.R."/>
            <person name="Pfannkoch C.M."/>
            <person name="Sitter C."/>
            <person name="Sutton G.G."/>
            <person name="Venter J.C."/>
            <person name="Wang Z."/>
            <person name="Woodage T."/>
            <person name="Zheng X.H."/>
            <person name="Zhong F."/>
        </authorList>
    </citation>
    <scope>NUCLEOTIDE SEQUENCE [LARGE SCALE GENOMIC DNA]</scope>
    <source>
        <strain>BN</strain>
        <strain evidence="2">Sprague-Dawley</strain>
    </source>
</reference>
<accession>A6KFA1</accession>
<dbReference type="EMBL" id="CH474043">
    <property type="protein sequence ID" value="EDL90953.1"/>
    <property type="molecule type" value="Genomic_DNA"/>
</dbReference>
<gene>
    <name evidence="1" type="ORF">rCG_35659</name>
</gene>